<dbReference type="PROSITE" id="PS00107">
    <property type="entry name" value="PROTEIN_KINASE_ATP"/>
    <property type="match status" value="1"/>
</dbReference>
<dbReference type="PANTHER" id="PTHR43289">
    <property type="entry name" value="MITOGEN-ACTIVATED PROTEIN KINASE KINASE KINASE 20-RELATED"/>
    <property type="match status" value="1"/>
</dbReference>
<evidence type="ECO:0000256" key="6">
    <source>
        <dbReference type="SAM" id="Phobius"/>
    </source>
</evidence>
<dbReference type="InterPro" id="IPR008271">
    <property type="entry name" value="Ser/Thr_kinase_AS"/>
</dbReference>
<dbReference type="FunFam" id="1.10.510.10:FF:000021">
    <property type="entry name" value="Serine/threonine protein kinase"/>
    <property type="match status" value="1"/>
</dbReference>
<keyword evidence="4" id="KW-0418">Kinase</keyword>
<comment type="caution">
    <text evidence="8">The sequence shown here is derived from an EMBL/GenBank/DDBJ whole genome shotgun (WGS) entry which is preliminary data.</text>
</comment>
<evidence type="ECO:0000259" key="7">
    <source>
        <dbReference type="PROSITE" id="PS50011"/>
    </source>
</evidence>
<dbReference type="InterPro" id="IPR000719">
    <property type="entry name" value="Prot_kinase_dom"/>
</dbReference>
<keyword evidence="6" id="KW-0812">Transmembrane</keyword>
<evidence type="ECO:0000256" key="1">
    <source>
        <dbReference type="ARBA" id="ARBA00022527"/>
    </source>
</evidence>
<keyword evidence="6" id="KW-1133">Transmembrane helix</keyword>
<keyword evidence="5" id="KW-0067">ATP-binding</keyword>
<dbReference type="SMART" id="SM00220">
    <property type="entry name" value="S_TKc"/>
    <property type="match status" value="1"/>
</dbReference>
<name>X0U335_9ZZZZ</name>
<organism evidence="8">
    <name type="scientific">marine sediment metagenome</name>
    <dbReference type="NCBI Taxonomy" id="412755"/>
    <lineage>
        <taxon>unclassified sequences</taxon>
        <taxon>metagenomes</taxon>
        <taxon>ecological metagenomes</taxon>
    </lineage>
</organism>
<dbReference type="InterPro" id="IPR011009">
    <property type="entry name" value="Kinase-like_dom_sf"/>
</dbReference>
<dbReference type="Gene3D" id="3.30.200.20">
    <property type="entry name" value="Phosphorylase Kinase, domain 1"/>
    <property type="match status" value="1"/>
</dbReference>
<accession>X0U335</accession>
<feature type="transmembrane region" description="Helical" evidence="6">
    <location>
        <begin position="296"/>
        <end position="313"/>
    </location>
</feature>
<evidence type="ECO:0000256" key="5">
    <source>
        <dbReference type="ARBA" id="ARBA00022840"/>
    </source>
</evidence>
<dbReference type="Pfam" id="PF00069">
    <property type="entry name" value="Pkinase"/>
    <property type="match status" value="1"/>
</dbReference>
<evidence type="ECO:0000256" key="4">
    <source>
        <dbReference type="ARBA" id="ARBA00022777"/>
    </source>
</evidence>
<proteinExistence type="predicted"/>
<dbReference type="SUPFAM" id="SSF56112">
    <property type="entry name" value="Protein kinase-like (PK-like)"/>
    <property type="match status" value="1"/>
</dbReference>
<keyword evidence="3" id="KW-0547">Nucleotide-binding</keyword>
<evidence type="ECO:0000256" key="3">
    <source>
        <dbReference type="ARBA" id="ARBA00022741"/>
    </source>
</evidence>
<keyword evidence="6" id="KW-0472">Membrane</keyword>
<dbReference type="PROSITE" id="PS50011">
    <property type="entry name" value="PROTEIN_KINASE_DOM"/>
    <property type="match status" value="1"/>
</dbReference>
<evidence type="ECO:0000313" key="8">
    <source>
        <dbReference type="EMBL" id="GAF82870.1"/>
    </source>
</evidence>
<dbReference type="AlphaFoldDB" id="X0U335"/>
<keyword evidence="1" id="KW-0723">Serine/threonine-protein kinase</keyword>
<dbReference type="GO" id="GO:0004674">
    <property type="term" value="F:protein serine/threonine kinase activity"/>
    <property type="evidence" value="ECO:0007669"/>
    <property type="project" value="UniProtKB-KW"/>
</dbReference>
<dbReference type="GO" id="GO:0005524">
    <property type="term" value="F:ATP binding"/>
    <property type="evidence" value="ECO:0007669"/>
    <property type="project" value="UniProtKB-KW"/>
</dbReference>
<feature type="non-terminal residue" evidence="8">
    <location>
        <position position="361"/>
    </location>
</feature>
<dbReference type="CDD" id="cd14014">
    <property type="entry name" value="STKc_PknB_like"/>
    <property type="match status" value="1"/>
</dbReference>
<dbReference type="InterPro" id="IPR017441">
    <property type="entry name" value="Protein_kinase_ATP_BS"/>
</dbReference>
<keyword evidence="2" id="KW-0808">Transferase</keyword>
<gene>
    <name evidence="8" type="ORF">S01H1_04164</name>
</gene>
<reference evidence="8" key="1">
    <citation type="journal article" date="2014" name="Front. Microbiol.">
        <title>High frequency of phylogenetically diverse reductive dehalogenase-homologous genes in deep subseafloor sedimentary metagenomes.</title>
        <authorList>
            <person name="Kawai M."/>
            <person name="Futagami T."/>
            <person name="Toyoda A."/>
            <person name="Takaki Y."/>
            <person name="Nishi S."/>
            <person name="Hori S."/>
            <person name="Arai W."/>
            <person name="Tsubouchi T."/>
            <person name="Morono Y."/>
            <person name="Uchiyama I."/>
            <person name="Ito T."/>
            <person name="Fujiyama A."/>
            <person name="Inagaki F."/>
            <person name="Takami H."/>
        </authorList>
    </citation>
    <scope>NUCLEOTIDE SEQUENCE</scope>
    <source>
        <strain evidence="8">Expedition CK06-06</strain>
    </source>
</reference>
<dbReference type="EMBL" id="BARS01002212">
    <property type="protein sequence ID" value="GAF82870.1"/>
    <property type="molecule type" value="Genomic_DNA"/>
</dbReference>
<protein>
    <recommendedName>
        <fullName evidence="7">Protein kinase domain-containing protein</fullName>
    </recommendedName>
</protein>
<feature type="domain" description="Protein kinase" evidence="7">
    <location>
        <begin position="9"/>
        <end position="265"/>
    </location>
</feature>
<dbReference type="PANTHER" id="PTHR43289:SF6">
    <property type="entry name" value="SERINE_THREONINE-PROTEIN KINASE NEKL-3"/>
    <property type="match status" value="1"/>
</dbReference>
<dbReference type="PROSITE" id="PS00108">
    <property type="entry name" value="PROTEIN_KINASE_ST"/>
    <property type="match status" value="1"/>
</dbReference>
<evidence type="ECO:0000256" key="2">
    <source>
        <dbReference type="ARBA" id="ARBA00022679"/>
    </source>
</evidence>
<dbReference type="Gene3D" id="1.10.510.10">
    <property type="entry name" value="Transferase(Phosphotransferase) domain 1"/>
    <property type="match status" value="1"/>
</dbReference>
<sequence>MIGQKISHYKILGKLGEGGMGIVYKAEDTKLKRTVALKFIVPQILGSEEEKKRFIHEAQAAAALNHPHISTIYEIDEVKGKTFIAMEYIEGQSLKEKIRSAPLNLEEAVDIAIQALEGLQEAHERKIIHRDIKSSNIMITEKSQAKIMDFGLAKRAEGTKLTRTATVMGTAAYMSPEQAHGEVVDRRTDTWSLGVVLYEMLTGQMPFGGEHEQLILYSILNKNPKPITSLRSGVPLEFERIVNKCLEKDPNERYQTAADLKADLMHLKREISTGVASVPAATAVAPRPLLKLLPKIAVPLGVVILALLLLFLIPSTRQTLVEWLGFEVMPAEKGLAVLPFNVVSGNSKDQAFCDGLVEILT</sequence>